<name>A0AA38Y4A2_9EURO</name>
<sequence length="298" mass="32905">MVCTGSGVVSIGGDVIEVCSPIKAGLHTPAGRQLAKLNTDAAGYMLIMQTVDAIARRRYIESRSLGRVIFSHYNSGTVPEFESPGTTTTDDINTTQTNTGVKRETEEEIESVCIQYHPRGIPGGIMPELDSHATTPENPDPLSEFSPWHTCGPMSTYPTYSSAMRRNSHLKLIGATLRLSSGDKDPSDAARQWHEMFGIPRQNDELIFTNSRLEFLPADPNKREGLESVTIQVKGRAKFDRILKKVADHGLCGDGWTNMLGIKWYFVLDEVESDLDSNTHANGRDQAPKSKRPNDTKL</sequence>
<organism evidence="2 3">
    <name type="scientific">Knufia peltigerae</name>
    <dbReference type="NCBI Taxonomy" id="1002370"/>
    <lineage>
        <taxon>Eukaryota</taxon>
        <taxon>Fungi</taxon>
        <taxon>Dikarya</taxon>
        <taxon>Ascomycota</taxon>
        <taxon>Pezizomycotina</taxon>
        <taxon>Eurotiomycetes</taxon>
        <taxon>Chaetothyriomycetidae</taxon>
        <taxon>Chaetothyriales</taxon>
        <taxon>Trichomeriaceae</taxon>
        <taxon>Knufia</taxon>
    </lineage>
</organism>
<comment type="caution">
    <text evidence="2">The sequence shown here is derived from an EMBL/GenBank/DDBJ whole genome shotgun (WGS) entry which is preliminary data.</text>
</comment>
<evidence type="ECO:0000313" key="2">
    <source>
        <dbReference type="EMBL" id="KAJ9634754.1"/>
    </source>
</evidence>
<dbReference type="AlphaFoldDB" id="A0AA38Y4A2"/>
<feature type="compositionally biased region" description="Low complexity" evidence="1">
    <location>
        <begin position="86"/>
        <end position="99"/>
    </location>
</feature>
<reference evidence="2" key="1">
    <citation type="submission" date="2022-10" db="EMBL/GenBank/DDBJ databases">
        <title>Culturing micro-colonial fungi from biological soil crusts in the Mojave desert and describing Neophaeococcomyces mojavensis, and introducing the new genera and species Taxawa tesnikishii.</title>
        <authorList>
            <person name="Kurbessoian T."/>
            <person name="Stajich J.E."/>
        </authorList>
    </citation>
    <scope>NUCLEOTIDE SEQUENCE</scope>
    <source>
        <strain evidence="2">TK_35</strain>
    </source>
</reference>
<keyword evidence="3" id="KW-1185">Reference proteome</keyword>
<dbReference type="EMBL" id="JAPDRN010000037">
    <property type="protein sequence ID" value="KAJ9634754.1"/>
    <property type="molecule type" value="Genomic_DNA"/>
</dbReference>
<evidence type="ECO:0000313" key="3">
    <source>
        <dbReference type="Proteomes" id="UP001172681"/>
    </source>
</evidence>
<evidence type="ECO:0000256" key="1">
    <source>
        <dbReference type="SAM" id="MobiDB-lite"/>
    </source>
</evidence>
<protein>
    <submittedName>
        <fullName evidence="2">Uncharacterized protein</fullName>
    </submittedName>
</protein>
<dbReference type="Proteomes" id="UP001172681">
    <property type="component" value="Unassembled WGS sequence"/>
</dbReference>
<feature type="region of interest" description="Disordered" evidence="1">
    <location>
        <begin position="80"/>
        <end position="107"/>
    </location>
</feature>
<proteinExistence type="predicted"/>
<accession>A0AA38Y4A2</accession>
<feature type="compositionally biased region" description="Basic and acidic residues" evidence="1">
    <location>
        <begin position="282"/>
        <end position="298"/>
    </location>
</feature>
<feature type="region of interest" description="Disordered" evidence="1">
    <location>
        <begin position="276"/>
        <end position="298"/>
    </location>
</feature>
<gene>
    <name evidence="2" type="ORF">H2204_006203</name>
</gene>